<dbReference type="CDD" id="cd11615">
    <property type="entry name" value="SAF_NeuB_like"/>
    <property type="match status" value="1"/>
</dbReference>
<dbReference type="Gene3D" id="3.20.20.70">
    <property type="entry name" value="Aldolase class I"/>
    <property type="match status" value="1"/>
</dbReference>
<dbReference type="InterPro" id="IPR013132">
    <property type="entry name" value="PseI/NeuA/B-like_N"/>
</dbReference>
<dbReference type="Gene3D" id="3.90.1210.10">
    <property type="entry name" value="Antifreeze-like/N-acetylneuraminic acid synthase C-terminal domain"/>
    <property type="match status" value="1"/>
</dbReference>
<sequence>MRIGNRDLDTAVFIIAEIGANHEGNFDDAVRLIRAAKEAGADAVKFQTYRADRIVAWTETQRFQHFRRLELTDDEFRRLAAIAEQEDIIFLSTPFDLQSADLLDSLVPAFKIASGDLTYHPLLRHVASKGKPVLLSTGMADEEEIESALRVIENEGNREVVLLHCVSSYPTPPEEANLRAIKSLAERFGRPSGYSDHTLGILACVASAALGARVIEKHFTLDKTRATFRDHQLSADPDDLKALVTQVREVEKILGNGALAPGKTEEGNVSSMRRSIAALVNIPAGTVLDRGMLTFLRPGTGIATEKIDRIIGIRARRDIPQGSLLSWDDIE</sequence>
<dbReference type="Pfam" id="PF03102">
    <property type="entry name" value="NeuB"/>
    <property type="match status" value="1"/>
</dbReference>
<protein>
    <submittedName>
        <fullName evidence="2">N-acetylneuraminate synthase family protein</fullName>
    </submittedName>
</protein>
<dbReference type="InterPro" id="IPR051690">
    <property type="entry name" value="PseI-like"/>
</dbReference>
<dbReference type="InterPro" id="IPR036732">
    <property type="entry name" value="AFP_Neu5c_C_sf"/>
</dbReference>
<evidence type="ECO:0000313" key="3">
    <source>
        <dbReference type="Proteomes" id="UP000705867"/>
    </source>
</evidence>
<reference evidence="2" key="1">
    <citation type="journal article" date="2021" name="bioRxiv">
        <title>Unraveling nitrogen, sulfur and carbon metabolic pathways and microbial community transcriptional responses to substrate deprivation and toxicity stresses in a bioreactor mimicking anoxic brackish coastal sediment conditions.</title>
        <authorList>
            <person name="Martins P.D."/>
            <person name="Echeveste M.J."/>
            <person name="Arshad A."/>
            <person name="Kurth J."/>
            <person name="Ouboter H."/>
            <person name="Jetten M.S.M."/>
            <person name="Welte C.U."/>
        </authorList>
    </citation>
    <scope>NUCLEOTIDE SEQUENCE</scope>
    <source>
        <strain evidence="2">MAG_39</strain>
    </source>
</reference>
<comment type="caution">
    <text evidence="2">The sequence shown here is derived from an EMBL/GenBank/DDBJ whole genome shotgun (WGS) entry which is preliminary data.</text>
</comment>
<gene>
    <name evidence="2" type="ORF">K8I29_08900</name>
</gene>
<name>A0A953JCY1_9BACT</name>
<reference evidence="2" key="2">
    <citation type="submission" date="2021-08" db="EMBL/GenBank/DDBJ databases">
        <authorList>
            <person name="Dalcin Martins P."/>
        </authorList>
    </citation>
    <scope>NUCLEOTIDE SEQUENCE</scope>
    <source>
        <strain evidence="2">MAG_39</strain>
    </source>
</reference>
<evidence type="ECO:0000313" key="2">
    <source>
        <dbReference type="EMBL" id="MBZ0156310.1"/>
    </source>
</evidence>
<dbReference type="GO" id="GO:0047444">
    <property type="term" value="F:N-acylneuraminate-9-phosphate synthase activity"/>
    <property type="evidence" value="ECO:0007669"/>
    <property type="project" value="TreeGrafter"/>
</dbReference>
<dbReference type="SMART" id="SM00858">
    <property type="entry name" value="SAF"/>
    <property type="match status" value="1"/>
</dbReference>
<proteinExistence type="predicted"/>
<feature type="domain" description="AFP-like" evidence="1">
    <location>
        <begin position="275"/>
        <end position="331"/>
    </location>
</feature>
<dbReference type="PROSITE" id="PS50844">
    <property type="entry name" value="AFP_LIKE"/>
    <property type="match status" value="1"/>
</dbReference>
<organism evidence="2 3">
    <name type="scientific">Candidatus Nitrobium versatile</name>
    <dbReference type="NCBI Taxonomy" id="2884831"/>
    <lineage>
        <taxon>Bacteria</taxon>
        <taxon>Pseudomonadati</taxon>
        <taxon>Nitrospirota</taxon>
        <taxon>Nitrospiria</taxon>
        <taxon>Nitrospirales</taxon>
        <taxon>Nitrospiraceae</taxon>
        <taxon>Candidatus Nitrobium</taxon>
    </lineage>
</organism>
<dbReference type="InterPro" id="IPR057736">
    <property type="entry name" value="SAF_PseI/NeuA/NeuB"/>
</dbReference>
<dbReference type="InterPro" id="IPR013974">
    <property type="entry name" value="SAF"/>
</dbReference>
<dbReference type="InterPro" id="IPR006190">
    <property type="entry name" value="SAF_AFP_Neu5Ac"/>
</dbReference>
<dbReference type="PANTHER" id="PTHR42966">
    <property type="entry name" value="N-ACETYLNEURAMINATE SYNTHASE"/>
    <property type="match status" value="1"/>
</dbReference>
<dbReference type="AlphaFoldDB" id="A0A953JCY1"/>
<dbReference type="SUPFAM" id="SSF51269">
    <property type="entry name" value="AFP III-like domain"/>
    <property type="match status" value="1"/>
</dbReference>
<accession>A0A953JCY1</accession>
<dbReference type="InterPro" id="IPR013785">
    <property type="entry name" value="Aldolase_TIM"/>
</dbReference>
<dbReference type="Pfam" id="PF08666">
    <property type="entry name" value="SAF"/>
    <property type="match status" value="1"/>
</dbReference>
<dbReference type="EMBL" id="JAIOIV010000073">
    <property type="protein sequence ID" value="MBZ0156310.1"/>
    <property type="molecule type" value="Genomic_DNA"/>
</dbReference>
<evidence type="ECO:0000259" key="1">
    <source>
        <dbReference type="PROSITE" id="PS50844"/>
    </source>
</evidence>
<dbReference type="SUPFAM" id="SSF51569">
    <property type="entry name" value="Aldolase"/>
    <property type="match status" value="1"/>
</dbReference>
<dbReference type="PANTHER" id="PTHR42966:SF1">
    <property type="entry name" value="SIALIC ACID SYNTHASE"/>
    <property type="match status" value="1"/>
</dbReference>
<dbReference type="GO" id="GO:0016051">
    <property type="term" value="P:carbohydrate biosynthetic process"/>
    <property type="evidence" value="ECO:0007669"/>
    <property type="project" value="InterPro"/>
</dbReference>
<dbReference type="Proteomes" id="UP000705867">
    <property type="component" value="Unassembled WGS sequence"/>
</dbReference>